<dbReference type="FunFam" id="3.40.50.300:FF:000522">
    <property type="entry name" value="Gluconokinase"/>
    <property type="match status" value="1"/>
</dbReference>
<gene>
    <name evidence="9" type="ORF">GPUH_LOCUS16428</name>
</gene>
<protein>
    <recommendedName>
        <fullName evidence="8">Gluconokinase</fullName>
        <ecNumber evidence="8">2.7.1.12</ecNumber>
    </recommendedName>
</protein>
<dbReference type="SUPFAM" id="SSF52540">
    <property type="entry name" value="P-loop containing nucleoside triphosphate hydrolases"/>
    <property type="match status" value="1"/>
</dbReference>
<dbReference type="GO" id="GO:0046316">
    <property type="term" value="F:gluconokinase activity"/>
    <property type="evidence" value="ECO:0007669"/>
    <property type="project" value="UniProtKB-EC"/>
</dbReference>
<dbReference type="AlphaFoldDB" id="A0A183E637"/>
<dbReference type="GO" id="GO:0005737">
    <property type="term" value="C:cytoplasm"/>
    <property type="evidence" value="ECO:0007669"/>
    <property type="project" value="TreeGrafter"/>
</dbReference>
<comment type="similarity">
    <text evidence="2 8">Belongs to the gluconokinase GntK/GntV family.</text>
</comment>
<evidence type="ECO:0000313" key="9">
    <source>
        <dbReference type="EMBL" id="VDN27871.1"/>
    </source>
</evidence>
<dbReference type="Proteomes" id="UP000271098">
    <property type="component" value="Unassembled WGS sequence"/>
</dbReference>
<keyword evidence="5 8" id="KW-0418">Kinase</keyword>
<dbReference type="NCBIfam" id="TIGR01313">
    <property type="entry name" value="therm_gnt_kin"/>
    <property type="match status" value="1"/>
</dbReference>
<evidence type="ECO:0000256" key="2">
    <source>
        <dbReference type="ARBA" id="ARBA00008420"/>
    </source>
</evidence>
<reference evidence="9 10" key="2">
    <citation type="submission" date="2018-11" db="EMBL/GenBank/DDBJ databases">
        <authorList>
            <consortium name="Pathogen Informatics"/>
        </authorList>
    </citation>
    <scope>NUCLEOTIDE SEQUENCE [LARGE SCALE GENOMIC DNA]</scope>
</reference>
<evidence type="ECO:0000256" key="5">
    <source>
        <dbReference type="ARBA" id="ARBA00022777"/>
    </source>
</evidence>
<accession>A0A183E637</accession>
<keyword evidence="3 8" id="KW-0808">Transferase</keyword>
<keyword evidence="4 8" id="KW-0547">Nucleotide-binding</keyword>
<organism evidence="11">
    <name type="scientific">Gongylonema pulchrum</name>
    <dbReference type="NCBI Taxonomy" id="637853"/>
    <lineage>
        <taxon>Eukaryota</taxon>
        <taxon>Metazoa</taxon>
        <taxon>Ecdysozoa</taxon>
        <taxon>Nematoda</taxon>
        <taxon>Chromadorea</taxon>
        <taxon>Rhabditida</taxon>
        <taxon>Spirurina</taxon>
        <taxon>Spiruromorpha</taxon>
        <taxon>Spiruroidea</taxon>
        <taxon>Gongylonematidae</taxon>
        <taxon>Gongylonema</taxon>
    </lineage>
</organism>
<dbReference type="GO" id="GO:0005975">
    <property type="term" value="P:carbohydrate metabolic process"/>
    <property type="evidence" value="ECO:0007669"/>
    <property type="project" value="InterPro"/>
</dbReference>
<dbReference type="WBParaSite" id="GPUH_0001645001-mRNA-1">
    <property type="protein sequence ID" value="GPUH_0001645001-mRNA-1"/>
    <property type="gene ID" value="GPUH_0001645001"/>
</dbReference>
<dbReference type="Pfam" id="PF01202">
    <property type="entry name" value="SKI"/>
    <property type="match status" value="1"/>
</dbReference>
<sequence length="165" mass="18665">MVPKLICVMGVSGCGKTTIGELLAKKLDVHFADGDHYHSTENRKKMAQGIPLTDEDRYPWLRRLSKVVIETNGPVVLACSALKKKYRKLLTDALDGNYVFIHLQVSRNELEKRICTRQGHFVDCKLLDSQLATLETPTGEKNCFVIDANRSPQDILQDVLQFLKH</sequence>
<proteinExistence type="inferred from homology"/>
<evidence type="ECO:0000256" key="4">
    <source>
        <dbReference type="ARBA" id="ARBA00022741"/>
    </source>
</evidence>
<dbReference type="GO" id="GO:0005524">
    <property type="term" value="F:ATP binding"/>
    <property type="evidence" value="ECO:0007669"/>
    <property type="project" value="UniProtKB-KW"/>
</dbReference>
<dbReference type="PANTHER" id="PTHR43442">
    <property type="entry name" value="GLUCONOKINASE-RELATED"/>
    <property type="match status" value="1"/>
</dbReference>
<evidence type="ECO:0000256" key="3">
    <source>
        <dbReference type="ARBA" id="ARBA00022679"/>
    </source>
</evidence>
<evidence type="ECO:0000256" key="1">
    <source>
        <dbReference type="ARBA" id="ARBA00004875"/>
    </source>
</evidence>
<dbReference type="InterPro" id="IPR006001">
    <property type="entry name" value="Therm_gnt_kin"/>
</dbReference>
<dbReference type="InterPro" id="IPR027417">
    <property type="entry name" value="P-loop_NTPase"/>
</dbReference>
<dbReference type="Gene3D" id="3.40.50.300">
    <property type="entry name" value="P-loop containing nucleotide triphosphate hydrolases"/>
    <property type="match status" value="1"/>
</dbReference>
<dbReference type="OrthoDB" id="275177at2759"/>
<comment type="catalytic activity">
    <reaction evidence="7 8">
        <text>D-gluconate + ATP = 6-phospho-D-gluconate + ADP + H(+)</text>
        <dbReference type="Rhea" id="RHEA:19433"/>
        <dbReference type="ChEBI" id="CHEBI:15378"/>
        <dbReference type="ChEBI" id="CHEBI:18391"/>
        <dbReference type="ChEBI" id="CHEBI:30616"/>
        <dbReference type="ChEBI" id="CHEBI:58759"/>
        <dbReference type="ChEBI" id="CHEBI:456216"/>
        <dbReference type="EC" id="2.7.1.12"/>
    </reaction>
</comment>
<reference evidence="11" key="1">
    <citation type="submission" date="2016-06" db="UniProtKB">
        <authorList>
            <consortium name="WormBaseParasite"/>
        </authorList>
    </citation>
    <scope>IDENTIFICATION</scope>
</reference>
<dbReference type="CDD" id="cd02021">
    <property type="entry name" value="GntK"/>
    <property type="match status" value="1"/>
</dbReference>
<name>A0A183E637_9BILA</name>
<evidence type="ECO:0000256" key="8">
    <source>
        <dbReference type="RuleBase" id="RU363066"/>
    </source>
</evidence>
<dbReference type="UniPathway" id="UPA00792"/>
<keyword evidence="10" id="KW-1185">Reference proteome</keyword>
<evidence type="ECO:0000256" key="6">
    <source>
        <dbReference type="ARBA" id="ARBA00022840"/>
    </source>
</evidence>
<dbReference type="EC" id="2.7.1.12" evidence="8"/>
<dbReference type="InterPro" id="IPR031322">
    <property type="entry name" value="Shikimate/glucono_kinase"/>
</dbReference>
<evidence type="ECO:0000313" key="11">
    <source>
        <dbReference type="WBParaSite" id="GPUH_0001645001-mRNA-1"/>
    </source>
</evidence>
<comment type="pathway">
    <text evidence="1 8">Carbohydrate acid metabolism; D-gluconate degradation.</text>
</comment>
<dbReference type="EMBL" id="UYRT01083740">
    <property type="protein sequence ID" value="VDN27871.1"/>
    <property type="molecule type" value="Genomic_DNA"/>
</dbReference>
<evidence type="ECO:0000256" key="7">
    <source>
        <dbReference type="ARBA" id="ARBA00048090"/>
    </source>
</evidence>
<keyword evidence="6 8" id="KW-0067">ATP-binding</keyword>
<evidence type="ECO:0000313" key="10">
    <source>
        <dbReference type="Proteomes" id="UP000271098"/>
    </source>
</evidence>
<dbReference type="PANTHER" id="PTHR43442:SF3">
    <property type="entry name" value="GLUCONOKINASE-RELATED"/>
    <property type="match status" value="1"/>
</dbReference>